<dbReference type="EMBL" id="SRMA01025430">
    <property type="protein sequence ID" value="TRY94720.1"/>
    <property type="molecule type" value="Genomic_DNA"/>
</dbReference>
<proteinExistence type="predicted"/>
<reference evidence="1 2" key="1">
    <citation type="journal article" date="2019" name="Sci. Data">
        <title>Hybrid genome assembly and annotation of Danionella translucida.</title>
        <authorList>
            <person name="Kadobianskyi M."/>
            <person name="Schulze L."/>
            <person name="Schuelke M."/>
            <person name="Judkewitz B."/>
        </authorList>
    </citation>
    <scope>NUCLEOTIDE SEQUENCE [LARGE SCALE GENOMIC DNA]</scope>
    <source>
        <strain evidence="1 2">Bolton</strain>
    </source>
</reference>
<gene>
    <name evidence="1" type="ORF">DNTS_021608</name>
</gene>
<name>A0A553QXP1_9TELE</name>
<dbReference type="Proteomes" id="UP000316079">
    <property type="component" value="Unassembled WGS sequence"/>
</dbReference>
<protein>
    <submittedName>
        <fullName evidence="1">Uncharacterized protein</fullName>
    </submittedName>
</protein>
<keyword evidence="2" id="KW-1185">Reference proteome</keyword>
<evidence type="ECO:0000313" key="1">
    <source>
        <dbReference type="EMBL" id="TRY94720.1"/>
    </source>
</evidence>
<accession>A0A553QXP1</accession>
<dbReference type="AlphaFoldDB" id="A0A553QXP1"/>
<sequence>MSNQTPAFLSRTLSVALSPPSPACWRVEKVLIERENERMIDREEERARFKPCCKSHLLSDSGNEMVLEHFLNISIGVRSCDHHASNPTSLQHMPQGKKFITILNPGQERSSRLLWKLYGARRVQQSPVIDLFSGGKRLVMILDPSILTGRVIRRRRISMLGFRLGDGGSELRHDQTSFWTSIKSSIRGEERWSYTEPALEDVVLALDGIRKLPEAPQGCFFTVNIGAARDSRRSLEVLSKANVNDIGATLRSAQYILCLMQLQRAWLCRSGSEVCCEEGNLSMLFLTTREKPTRRARGIKRICLSDSHWCFVELQLLSSIVQSSATQGSLISSLSSIHNETRPATSPALLLAIPPAALPRAALPLPWRCNGPKNSLVKSNRANLMIIPEYGKDVALREQGEVPQSEAH</sequence>
<organism evidence="1 2">
    <name type="scientific">Danionella cerebrum</name>
    <dbReference type="NCBI Taxonomy" id="2873325"/>
    <lineage>
        <taxon>Eukaryota</taxon>
        <taxon>Metazoa</taxon>
        <taxon>Chordata</taxon>
        <taxon>Craniata</taxon>
        <taxon>Vertebrata</taxon>
        <taxon>Euteleostomi</taxon>
        <taxon>Actinopterygii</taxon>
        <taxon>Neopterygii</taxon>
        <taxon>Teleostei</taxon>
        <taxon>Ostariophysi</taxon>
        <taxon>Cypriniformes</taxon>
        <taxon>Danionidae</taxon>
        <taxon>Danioninae</taxon>
        <taxon>Danionella</taxon>
    </lineage>
</organism>
<comment type="caution">
    <text evidence="1">The sequence shown here is derived from an EMBL/GenBank/DDBJ whole genome shotgun (WGS) entry which is preliminary data.</text>
</comment>
<evidence type="ECO:0000313" key="2">
    <source>
        <dbReference type="Proteomes" id="UP000316079"/>
    </source>
</evidence>